<dbReference type="EC" id="1.3.1.28" evidence="3"/>
<dbReference type="InterPro" id="IPR003560">
    <property type="entry name" value="DHB_DH"/>
</dbReference>
<sequence length="278" mass="28272">MTVLTHDLERDGLGLDGRVAVVTGAAGGIGAEVVAELVRHRAAVALVDRDGTALEELAARLRKEAAADPAAPEPRLLAVPADVSDGEEVAAAVERVESELGPITHLVNAAGILRPGPVAGLSERDWADTLAVNATGVYLMSRAVAARMAPRGHGAVVTVTSNAARTARTGMAAYAASKAAAQAFTKCLGLELAGAGIRCNVVAPGSTDTPMLTSLWEGEDAGRPSIEGAPDAYRVGIPTGRLARPSDVAQAVVFLLSERAGHITLQDLTVDGGATLGV</sequence>
<dbReference type="GeneID" id="93887077"/>
<dbReference type="InterPro" id="IPR036291">
    <property type="entry name" value="NAD(P)-bd_dom_sf"/>
</dbReference>
<evidence type="ECO:0000313" key="5">
    <source>
        <dbReference type="EMBL" id="AYL39238.1"/>
    </source>
</evidence>
<evidence type="ECO:0000256" key="3">
    <source>
        <dbReference type="NCBIfam" id="TIGR04316"/>
    </source>
</evidence>
<dbReference type="FunFam" id="3.40.50.720:FF:000084">
    <property type="entry name" value="Short-chain dehydrogenase reductase"/>
    <property type="match status" value="1"/>
</dbReference>
<name>A0A494V8H7_9ACTN</name>
<dbReference type="InterPro" id="IPR057326">
    <property type="entry name" value="KR_dom"/>
</dbReference>
<dbReference type="GO" id="GO:0008667">
    <property type="term" value="F:2,3-dihydro-2,3-dihydroxybenzoate dehydrogenase activity"/>
    <property type="evidence" value="ECO:0007669"/>
    <property type="project" value="UniProtKB-UniRule"/>
</dbReference>
<accession>A0A494V8H7</accession>
<dbReference type="GO" id="GO:0019290">
    <property type="term" value="P:siderophore biosynthetic process"/>
    <property type="evidence" value="ECO:0007669"/>
    <property type="project" value="InterPro"/>
</dbReference>
<dbReference type="PRINTS" id="PR00081">
    <property type="entry name" value="GDHRDH"/>
</dbReference>
<dbReference type="InterPro" id="IPR002347">
    <property type="entry name" value="SDR_fam"/>
</dbReference>
<dbReference type="PRINTS" id="PR00080">
    <property type="entry name" value="SDRFAMILY"/>
</dbReference>
<keyword evidence="2" id="KW-0560">Oxidoreductase</keyword>
<dbReference type="PANTHER" id="PTHR42760:SF115">
    <property type="entry name" value="3-OXOACYL-[ACYL-CARRIER-PROTEIN] REDUCTASE FABG"/>
    <property type="match status" value="1"/>
</dbReference>
<proteinExistence type="inferred from homology"/>
<dbReference type="PROSITE" id="PS00061">
    <property type="entry name" value="ADH_SHORT"/>
    <property type="match status" value="1"/>
</dbReference>
<evidence type="ECO:0000256" key="2">
    <source>
        <dbReference type="ARBA" id="ARBA00023002"/>
    </source>
</evidence>
<dbReference type="AlphaFoldDB" id="A0A494V8H7"/>
<evidence type="ECO:0000313" key="6">
    <source>
        <dbReference type="Proteomes" id="UP000282170"/>
    </source>
</evidence>
<comment type="similarity">
    <text evidence="1">Belongs to the short-chain dehydrogenases/reductases (SDR) family.</text>
</comment>
<dbReference type="Pfam" id="PF13561">
    <property type="entry name" value="adh_short_C2"/>
    <property type="match status" value="1"/>
</dbReference>
<dbReference type="NCBIfam" id="TIGR04316">
    <property type="entry name" value="dhbA_paeA"/>
    <property type="match status" value="1"/>
</dbReference>
<reference evidence="5 6" key="1">
    <citation type="submission" date="2017-09" db="EMBL/GenBank/DDBJ databases">
        <authorList>
            <person name="Zhang H."/>
            <person name="Hu S."/>
            <person name="Xu J."/>
            <person name="He Z."/>
        </authorList>
    </citation>
    <scope>NUCLEOTIDE SEQUENCE [LARGE SCALE GENOMIC DNA]</scope>
    <source>
        <strain evidence="5 6">TXX3120</strain>
    </source>
</reference>
<dbReference type="Gene3D" id="3.40.50.720">
    <property type="entry name" value="NAD(P)-binding Rossmann-like Domain"/>
    <property type="match status" value="1"/>
</dbReference>
<dbReference type="Proteomes" id="UP000282170">
    <property type="component" value="Chromosome"/>
</dbReference>
<dbReference type="SMART" id="SM00822">
    <property type="entry name" value="PKS_KR"/>
    <property type="match status" value="1"/>
</dbReference>
<dbReference type="RefSeq" id="WP_121548267.1">
    <property type="nucleotide sequence ID" value="NZ_CP023407.1"/>
</dbReference>
<keyword evidence="6" id="KW-1185">Reference proteome</keyword>
<dbReference type="GO" id="GO:0016616">
    <property type="term" value="F:oxidoreductase activity, acting on the CH-OH group of donors, NAD or NADP as acceptor"/>
    <property type="evidence" value="ECO:0007669"/>
    <property type="project" value="UniProtKB-ARBA"/>
</dbReference>
<evidence type="ECO:0000256" key="1">
    <source>
        <dbReference type="ARBA" id="ARBA00006484"/>
    </source>
</evidence>
<gene>
    <name evidence="5" type="ORF">CNQ36_29870</name>
</gene>
<dbReference type="KEGG" id="sfug:CNQ36_29870"/>
<organism evidence="5 6">
    <name type="scientific">Streptomyces fungicidicus</name>
    <dbReference type="NCBI Taxonomy" id="68203"/>
    <lineage>
        <taxon>Bacteria</taxon>
        <taxon>Bacillati</taxon>
        <taxon>Actinomycetota</taxon>
        <taxon>Actinomycetes</taxon>
        <taxon>Kitasatosporales</taxon>
        <taxon>Streptomycetaceae</taxon>
        <taxon>Streptomyces</taxon>
    </lineage>
</organism>
<dbReference type="InterPro" id="IPR020904">
    <property type="entry name" value="Sc_DH/Rdtase_CS"/>
</dbReference>
<evidence type="ECO:0000259" key="4">
    <source>
        <dbReference type="SMART" id="SM00822"/>
    </source>
</evidence>
<dbReference type="PANTHER" id="PTHR42760">
    <property type="entry name" value="SHORT-CHAIN DEHYDROGENASES/REDUCTASES FAMILY MEMBER"/>
    <property type="match status" value="1"/>
</dbReference>
<protein>
    <recommendedName>
        <fullName evidence="3">2,3-dihydro-2,3-dihydroxybenzoate dehydrogenase</fullName>
        <ecNumber evidence="3">1.3.1.28</ecNumber>
    </recommendedName>
</protein>
<dbReference type="EMBL" id="CP023407">
    <property type="protein sequence ID" value="AYL39238.1"/>
    <property type="molecule type" value="Genomic_DNA"/>
</dbReference>
<dbReference type="SUPFAM" id="SSF51735">
    <property type="entry name" value="NAD(P)-binding Rossmann-fold domains"/>
    <property type="match status" value="1"/>
</dbReference>
<feature type="domain" description="Ketoreductase" evidence="4">
    <location>
        <begin position="18"/>
        <end position="196"/>
    </location>
</feature>